<dbReference type="GO" id="GO:0008897">
    <property type="term" value="F:holo-[acyl-carrier-protein] synthase activity"/>
    <property type="evidence" value="ECO:0007669"/>
    <property type="project" value="InterPro"/>
</dbReference>
<dbReference type="GO" id="GO:0005829">
    <property type="term" value="C:cytosol"/>
    <property type="evidence" value="ECO:0007669"/>
    <property type="project" value="TreeGrafter"/>
</dbReference>
<dbReference type="Gene3D" id="3.90.470.20">
    <property type="entry name" value="4'-phosphopantetheinyl transferase domain"/>
    <property type="match status" value="1"/>
</dbReference>
<accession>A4X7U2</accession>
<comment type="similarity">
    <text evidence="1">Belongs to the P-Pant transferase superfamily. Gsp/Sfp/HetI/AcpT family.</text>
</comment>
<dbReference type="InterPro" id="IPR037143">
    <property type="entry name" value="4-PPantetheinyl_Trfase_dom_sf"/>
</dbReference>
<evidence type="ECO:0000313" key="4">
    <source>
        <dbReference type="EMBL" id="ABP54942.1"/>
    </source>
</evidence>
<dbReference type="eggNOG" id="COG2091">
    <property type="taxonomic scope" value="Bacteria"/>
</dbReference>
<dbReference type="GO" id="GO:0019878">
    <property type="term" value="P:lysine biosynthetic process via aminoadipic acid"/>
    <property type="evidence" value="ECO:0007669"/>
    <property type="project" value="TreeGrafter"/>
</dbReference>
<evidence type="ECO:0000313" key="5">
    <source>
        <dbReference type="Proteomes" id="UP000000235"/>
    </source>
</evidence>
<keyword evidence="2 4" id="KW-0808">Transferase</keyword>
<dbReference type="Pfam" id="PF01648">
    <property type="entry name" value="ACPS"/>
    <property type="match status" value="1"/>
</dbReference>
<gene>
    <name evidence="4" type="ordered locus">Strop_2496</name>
</gene>
<dbReference type="KEGG" id="stp:Strop_2496"/>
<evidence type="ECO:0000256" key="2">
    <source>
        <dbReference type="ARBA" id="ARBA00022679"/>
    </source>
</evidence>
<dbReference type="AlphaFoldDB" id="A4X7U2"/>
<reference evidence="5" key="1">
    <citation type="journal article" date="2007" name="Proc. Natl. Acad. Sci. U.S.A.">
        <title>Genome sequencing reveals complex secondary metabolome in the marine actinomycete Salinispora tropica.</title>
        <authorList>
            <person name="Udwary D.W."/>
            <person name="Zeigler L."/>
            <person name="Asolkar R.N."/>
            <person name="Singan V."/>
            <person name="Lapidus A."/>
            <person name="Fenical W."/>
            <person name="Jensen P.R."/>
            <person name="Moore B.S."/>
        </authorList>
    </citation>
    <scope>NUCLEOTIDE SEQUENCE [LARGE SCALE GENOMIC DNA]</scope>
    <source>
        <strain evidence="5">ATCC BAA-916 / DSM 44818 / CNB-440</strain>
    </source>
</reference>
<dbReference type="STRING" id="369723.Strop_2496"/>
<protein>
    <submittedName>
        <fullName evidence="4">4'-phosphopantetheinyl transferase</fullName>
    </submittedName>
</protein>
<name>A4X7U2_SALTO</name>
<dbReference type="Proteomes" id="UP000000235">
    <property type="component" value="Chromosome"/>
</dbReference>
<proteinExistence type="inferred from homology"/>
<dbReference type="PANTHER" id="PTHR12215:SF10">
    <property type="entry name" value="L-AMINOADIPATE-SEMIALDEHYDE DEHYDROGENASE-PHOSPHOPANTETHEINYL TRANSFERASE"/>
    <property type="match status" value="1"/>
</dbReference>
<dbReference type="SUPFAM" id="SSF56214">
    <property type="entry name" value="4'-phosphopantetheinyl transferase"/>
    <property type="match status" value="1"/>
</dbReference>
<evidence type="ECO:0000256" key="1">
    <source>
        <dbReference type="ARBA" id="ARBA00010990"/>
    </source>
</evidence>
<feature type="domain" description="4'-phosphopantetheinyl transferase" evidence="3">
    <location>
        <begin position="84"/>
        <end position="146"/>
    </location>
</feature>
<dbReference type="InterPro" id="IPR050559">
    <property type="entry name" value="P-Pant_transferase_sf"/>
</dbReference>
<organism evidence="4 5">
    <name type="scientific">Salinispora tropica (strain ATCC BAA-916 / DSM 44818 / JCM 13857 / NBRC 105044 / CNB-440)</name>
    <dbReference type="NCBI Taxonomy" id="369723"/>
    <lineage>
        <taxon>Bacteria</taxon>
        <taxon>Bacillati</taxon>
        <taxon>Actinomycetota</taxon>
        <taxon>Actinomycetes</taxon>
        <taxon>Micromonosporales</taxon>
        <taxon>Micromonosporaceae</taxon>
        <taxon>Salinispora</taxon>
    </lineage>
</organism>
<dbReference type="PANTHER" id="PTHR12215">
    <property type="entry name" value="PHOSPHOPANTETHEINE TRANSFERASE"/>
    <property type="match status" value="1"/>
</dbReference>
<evidence type="ECO:0000259" key="3">
    <source>
        <dbReference type="Pfam" id="PF01648"/>
    </source>
</evidence>
<dbReference type="InterPro" id="IPR008278">
    <property type="entry name" value="4-PPantetheinyl_Trfase_dom"/>
</dbReference>
<dbReference type="EMBL" id="CP000667">
    <property type="protein sequence ID" value="ABP54942.1"/>
    <property type="molecule type" value="Genomic_DNA"/>
</dbReference>
<dbReference type="GO" id="GO:0000287">
    <property type="term" value="F:magnesium ion binding"/>
    <property type="evidence" value="ECO:0007669"/>
    <property type="project" value="InterPro"/>
</dbReference>
<dbReference type="HOGENOM" id="CLU_1224038_0_0_11"/>
<sequence length="226" mass="23634">MPDRDTVYVWIGWETDGRPASAGRLLRQAAAGVLGCPEADIVVNHRADAAALVTRDTGSGRVTVPASVSRGGGVTAVAVRTGGPVGVDVERCRQLPVLGLARRWYGPTEVAWLAARPVAGRSRDFLRLWTAKEAVGKALGLGLRAGGPRRRMPVPDTGRMCPVPDVADVWVGHPHCPGALLLAVAVVGGEAEVVVVGEAERPGHEVPAVRSMSTDRTSLPVVVRGS</sequence>
<keyword evidence="5" id="KW-1185">Reference proteome</keyword>